<dbReference type="EMBL" id="JBHSNS010000006">
    <property type="protein sequence ID" value="MFC5729911.1"/>
    <property type="molecule type" value="Genomic_DNA"/>
</dbReference>
<evidence type="ECO:0000313" key="8">
    <source>
        <dbReference type="Proteomes" id="UP001596072"/>
    </source>
</evidence>
<dbReference type="Gene3D" id="3.40.630.10">
    <property type="entry name" value="Zn peptidases"/>
    <property type="match status" value="1"/>
</dbReference>
<dbReference type="Proteomes" id="UP001596072">
    <property type="component" value="Unassembled WGS sequence"/>
</dbReference>
<dbReference type="PANTHER" id="PTHR43808:SF8">
    <property type="entry name" value="PEPTIDASE M20 DIMERISATION DOMAIN-CONTAINING PROTEIN"/>
    <property type="match status" value="1"/>
</dbReference>
<keyword evidence="8" id="KW-1185">Reference proteome</keyword>
<name>A0ABW0ZG95_9ACTN</name>
<comment type="similarity">
    <text evidence="2">Belongs to the peptidase M20A family.</text>
</comment>
<evidence type="ECO:0000256" key="2">
    <source>
        <dbReference type="ARBA" id="ARBA00006247"/>
    </source>
</evidence>
<evidence type="ECO:0000256" key="4">
    <source>
        <dbReference type="ARBA" id="ARBA00022801"/>
    </source>
</evidence>
<gene>
    <name evidence="7" type="ORF">ACFPQB_13370</name>
</gene>
<dbReference type="NCBIfam" id="NF005913">
    <property type="entry name" value="PRK07906.1"/>
    <property type="match status" value="1"/>
</dbReference>
<dbReference type="PANTHER" id="PTHR43808">
    <property type="entry name" value="ACETYLORNITHINE DEACETYLASE"/>
    <property type="match status" value="1"/>
</dbReference>
<comment type="cofactor">
    <cofactor evidence="1">
        <name>Zn(2+)</name>
        <dbReference type="ChEBI" id="CHEBI:29105"/>
    </cofactor>
</comment>
<evidence type="ECO:0000256" key="1">
    <source>
        <dbReference type="ARBA" id="ARBA00001947"/>
    </source>
</evidence>
<reference evidence="8" key="1">
    <citation type="journal article" date="2019" name="Int. J. Syst. Evol. Microbiol.">
        <title>The Global Catalogue of Microorganisms (GCM) 10K type strain sequencing project: providing services to taxonomists for standard genome sequencing and annotation.</title>
        <authorList>
            <consortium name="The Broad Institute Genomics Platform"/>
            <consortium name="The Broad Institute Genome Sequencing Center for Infectious Disease"/>
            <person name="Wu L."/>
            <person name="Ma J."/>
        </authorList>
    </citation>
    <scope>NUCLEOTIDE SEQUENCE [LARGE SCALE GENOMIC DNA]</scope>
    <source>
        <strain evidence="8">YIM 94188</strain>
    </source>
</reference>
<protein>
    <submittedName>
        <fullName evidence="7">M20/M25/M40 family metallo-hydrolase</fullName>
    </submittedName>
</protein>
<comment type="caution">
    <text evidence="7">The sequence shown here is derived from an EMBL/GenBank/DDBJ whole genome shotgun (WGS) entry which is preliminary data.</text>
</comment>
<dbReference type="InterPro" id="IPR036264">
    <property type="entry name" value="Bact_exopeptidase_dim_dom"/>
</dbReference>
<evidence type="ECO:0000259" key="6">
    <source>
        <dbReference type="Pfam" id="PF07687"/>
    </source>
</evidence>
<dbReference type="Pfam" id="PF01546">
    <property type="entry name" value="Peptidase_M20"/>
    <property type="match status" value="1"/>
</dbReference>
<dbReference type="InterPro" id="IPR050072">
    <property type="entry name" value="Peptidase_M20A"/>
</dbReference>
<dbReference type="InterPro" id="IPR002933">
    <property type="entry name" value="Peptidase_M20"/>
</dbReference>
<organism evidence="7 8">
    <name type="scientific">Nocardioides vastitatis</name>
    <dbReference type="NCBI Taxonomy" id="2568655"/>
    <lineage>
        <taxon>Bacteria</taxon>
        <taxon>Bacillati</taxon>
        <taxon>Actinomycetota</taxon>
        <taxon>Actinomycetes</taxon>
        <taxon>Propionibacteriales</taxon>
        <taxon>Nocardioidaceae</taxon>
        <taxon>Nocardioides</taxon>
    </lineage>
</organism>
<dbReference type="SUPFAM" id="SSF53187">
    <property type="entry name" value="Zn-dependent exopeptidases"/>
    <property type="match status" value="1"/>
</dbReference>
<evidence type="ECO:0000256" key="5">
    <source>
        <dbReference type="ARBA" id="ARBA00022833"/>
    </source>
</evidence>
<dbReference type="Pfam" id="PF07687">
    <property type="entry name" value="M20_dimer"/>
    <property type="match status" value="1"/>
</dbReference>
<dbReference type="PIRSF" id="PIRSF036696">
    <property type="entry name" value="ACY-1"/>
    <property type="match status" value="1"/>
</dbReference>
<dbReference type="PROSITE" id="PS00758">
    <property type="entry name" value="ARGE_DAPE_CPG2_1"/>
    <property type="match status" value="1"/>
</dbReference>
<dbReference type="InterPro" id="IPR011650">
    <property type="entry name" value="Peptidase_M20_dimer"/>
</dbReference>
<evidence type="ECO:0000256" key="3">
    <source>
        <dbReference type="ARBA" id="ARBA00022723"/>
    </source>
</evidence>
<keyword evidence="5" id="KW-0862">Zinc</keyword>
<dbReference type="Gene3D" id="1.10.150.900">
    <property type="match status" value="1"/>
</dbReference>
<evidence type="ECO:0000313" key="7">
    <source>
        <dbReference type="EMBL" id="MFC5729911.1"/>
    </source>
</evidence>
<sequence length="441" mass="47341">MDGPQHQGGAPGVAAEVVDICRELIRIDTSNYGSEEGPGERKAAEYVAGLLDDVGIAAEVVETAPGRANVLARWGGAGDRDDALLLHGHLDVVPAAAEDWQVHPFSGEVQDGYVWGRGAVDMKDFDAMLLSVVRARQLAGRVPDRPVVLCFTADEEAGGHQGAELLLRDHREWFEGCTEAVGEVGGFSTTVRGRRLYLIEAAEKGMAWMRLTARGRAGHGSMINDDNAVTRLATAVARIGAHEWPVRLTPTMKTLLAAVADLAGTEATPENAEELVQEFGGAARMLGAVLRNSTNPTMLGAGYKLNVIPTEATAYVDGRFLPGFEDEFFTTLAELTGDDVSVDFVSNQPPWETPYDGPLVDAMTRSLLAEDPGAVVAPFLMSGGTDAKHFNKLGLRAYGFAPLRLPEDLDFTALFHGVDERVPVDALEFGARVMDRFLDLA</sequence>
<accession>A0ABW0ZG95</accession>
<keyword evidence="3" id="KW-0479">Metal-binding</keyword>
<keyword evidence="4" id="KW-0378">Hydrolase</keyword>
<dbReference type="Gene3D" id="3.30.70.360">
    <property type="match status" value="1"/>
</dbReference>
<proteinExistence type="inferred from homology"/>
<feature type="domain" description="Peptidase M20 dimerisation" evidence="6">
    <location>
        <begin position="202"/>
        <end position="326"/>
    </location>
</feature>
<dbReference type="RefSeq" id="WP_136431003.1">
    <property type="nucleotide sequence ID" value="NZ_JBHSNS010000006.1"/>
</dbReference>
<dbReference type="SUPFAM" id="SSF55031">
    <property type="entry name" value="Bacterial exopeptidase dimerisation domain"/>
    <property type="match status" value="1"/>
</dbReference>
<dbReference type="InterPro" id="IPR001261">
    <property type="entry name" value="ArgE/DapE_CS"/>
</dbReference>